<dbReference type="PANTHER" id="PTHR31558">
    <property type="entry name" value="CW14 PROTEIN"/>
    <property type="match status" value="1"/>
</dbReference>
<feature type="region of interest" description="Disordered" evidence="1">
    <location>
        <begin position="1"/>
        <end position="60"/>
    </location>
</feature>
<proteinExistence type="predicted"/>
<dbReference type="PANTHER" id="PTHR31558:SF3">
    <property type="entry name" value="CW14 PROTEIN"/>
    <property type="match status" value="1"/>
</dbReference>
<feature type="region of interest" description="Disordered" evidence="1">
    <location>
        <begin position="97"/>
        <end position="173"/>
    </location>
</feature>
<accession>A0A6A1V703</accession>
<dbReference type="InterPro" id="IPR009769">
    <property type="entry name" value="EDR2_C"/>
</dbReference>
<keyword evidence="4" id="KW-1185">Reference proteome</keyword>
<organism evidence="3 4">
    <name type="scientific">Morella rubra</name>
    <name type="common">Chinese bayberry</name>
    <dbReference type="NCBI Taxonomy" id="262757"/>
    <lineage>
        <taxon>Eukaryota</taxon>
        <taxon>Viridiplantae</taxon>
        <taxon>Streptophyta</taxon>
        <taxon>Embryophyta</taxon>
        <taxon>Tracheophyta</taxon>
        <taxon>Spermatophyta</taxon>
        <taxon>Magnoliopsida</taxon>
        <taxon>eudicotyledons</taxon>
        <taxon>Gunneridae</taxon>
        <taxon>Pentapetalae</taxon>
        <taxon>rosids</taxon>
        <taxon>fabids</taxon>
        <taxon>Fagales</taxon>
        <taxon>Myricaceae</taxon>
        <taxon>Morella</taxon>
    </lineage>
</organism>
<dbReference type="Pfam" id="PF07059">
    <property type="entry name" value="EDR2_C"/>
    <property type="match status" value="1"/>
</dbReference>
<dbReference type="EMBL" id="RXIC02000025">
    <property type="protein sequence ID" value="KAB1207956.1"/>
    <property type="molecule type" value="Genomic_DNA"/>
</dbReference>
<feature type="domain" description="Protein ENHANCED DISEASE RESISTANCE 2 C-terminal" evidence="2">
    <location>
        <begin position="282"/>
        <end position="454"/>
    </location>
</feature>
<name>A0A6A1V703_9ROSI</name>
<evidence type="ECO:0000259" key="2">
    <source>
        <dbReference type="Pfam" id="PF07059"/>
    </source>
</evidence>
<evidence type="ECO:0000256" key="1">
    <source>
        <dbReference type="SAM" id="MobiDB-lite"/>
    </source>
</evidence>
<evidence type="ECO:0000313" key="4">
    <source>
        <dbReference type="Proteomes" id="UP000516437"/>
    </source>
</evidence>
<comment type="caution">
    <text evidence="3">The sequence shown here is derived from an EMBL/GenBank/DDBJ whole genome shotgun (WGS) entry which is preliminary data.</text>
</comment>
<feature type="compositionally biased region" description="Polar residues" evidence="1">
    <location>
        <begin position="139"/>
        <end position="159"/>
    </location>
</feature>
<dbReference type="OrthoDB" id="9970435at2759"/>
<protein>
    <recommendedName>
        <fullName evidence="2">Protein ENHANCED DISEASE RESISTANCE 2 C-terminal domain-containing protein</fullName>
    </recommendedName>
</protein>
<sequence length="496" mass="55066">MGACVSTPQECVGGRSRSSKNKNRRRRRGGLKRRVPSRLSEGSVDKVDRPAASDRSYTNPAFQAGSIEEAWFDSVAILESDCDEDYQSVPDADVSSLSGFEGLPRSSNSSMRDANHGDCNVNHHHTSSTVHMQKAGILSTRNSARNSVSEVSKTNTQNSDDIDSQSKCDGPLNEANQPVFLNQISLSGDGSPGKEGMLDNCGILPSNCLPCLQSTLPSVEKRRSLSCSPPSARKKATLKLSFKWKEGNADGTLLSSKTLLRRPIAGSQVPFCPIEKKMLDCWSHIEPSTFKVRGANYFRDKKKEFAANCAAYYPFGVDVFLSQRKIDHIARFVELPATDSSGNLPHILVVNVQIPLYPTAIFQGETDGEGMSFVLYFKLSENYSTELPSSFQDNIRRFLDDEVEKVRGFPVDSIVPFRERLKILGRVANVEDLHLSGPERKLMQAYNEKPVLSRPQHEFYTANKAEELPEQVLCCVRLNGIDYTNYQQLGLNQEPL</sequence>
<feature type="compositionally biased region" description="Basic and acidic residues" evidence="1">
    <location>
        <begin position="43"/>
        <end position="52"/>
    </location>
</feature>
<evidence type="ECO:0000313" key="3">
    <source>
        <dbReference type="EMBL" id="KAB1207956.1"/>
    </source>
</evidence>
<dbReference type="AlphaFoldDB" id="A0A6A1V703"/>
<feature type="compositionally biased region" description="Basic residues" evidence="1">
    <location>
        <begin position="17"/>
        <end position="36"/>
    </location>
</feature>
<reference evidence="3 4" key="1">
    <citation type="journal article" date="2019" name="Plant Biotechnol. J.">
        <title>The red bayberry genome and genetic basis of sex determination.</title>
        <authorList>
            <person name="Jia H.M."/>
            <person name="Jia H.J."/>
            <person name="Cai Q.L."/>
            <person name="Wang Y."/>
            <person name="Zhao H.B."/>
            <person name="Yang W.F."/>
            <person name="Wang G.Y."/>
            <person name="Li Y.H."/>
            <person name="Zhan D.L."/>
            <person name="Shen Y.T."/>
            <person name="Niu Q.F."/>
            <person name="Chang L."/>
            <person name="Qiu J."/>
            <person name="Zhao L."/>
            <person name="Xie H.B."/>
            <person name="Fu W.Y."/>
            <person name="Jin J."/>
            <person name="Li X.W."/>
            <person name="Jiao Y."/>
            <person name="Zhou C.C."/>
            <person name="Tu T."/>
            <person name="Chai C.Y."/>
            <person name="Gao J.L."/>
            <person name="Fan L.J."/>
            <person name="van de Weg E."/>
            <person name="Wang J.Y."/>
            <person name="Gao Z.S."/>
        </authorList>
    </citation>
    <scope>NUCLEOTIDE SEQUENCE [LARGE SCALE GENOMIC DNA]</scope>
    <source>
        <tissue evidence="3">Leaves</tissue>
    </source>
</reference>
<gene>
    <name evidence="3" type="ORF">CJ030_MR7G026905</name>
</gene>
<dbReference type="Proteomes" id="UP000516437">
    <property type="component" value="Chromosome 7"/>
</dbReference>